<protein>
    <submittedName>
        <fullName evidence="3">Ribosome-associated protein</fullName>
    </submittedName>
</protein>
<dbReference type="Pfam" id="PF13275">
    <property type="entry name" value="S4_2"/>
    <property type="match status" value="1"/>
</dbReference>
<dbReference type="SMART" id="SM00363">
    <property type="entry name" value="S4"/>
    <property type="match status" value="1"/>
</dbReference>
<dbReference type="EMBL" id="CP036267">
    <property type="protein sequence ID" value="QDT31759.1"/>
    <property type="molecule type" value="Genomic_DNA"/>
</dbReference>
<dbReference type="RefSeq" id="WP_145196584.1">
    <property type="nucleotide sequence ID" value="NZ_CP036267.1"/>
</dbReference>
<name>A0A517QJD5_9PLAN</name>
<dbReference type="PROSITE" id="PS50889">
    <property type="entry name" value="S4"/>
    <property type="match status" value="1"/>
</dbReference>
<keyword evidence="4" id="KW-1185">Reference proteome</keyword>
<feature type="domain" description="RNA-binding S4" evidence="2">
    <location>
        <begin position="13"/>
        <end position="73"/>
    </location>
</feature>
<sequence>MPDESKPPSTDHVRLDHFLKLCGAADTGGQAKMMIQAGDVFVNGEVETRRRKKLIMGDVVFVGDDEFVIESLDD</sequence>
<dbReference type="Proteomes" id="UP000315724">
    <property type="component" value="Chromosome"/>
</dbReference>
<evidence type="ECO:0000259" key="2">
    <source>
        <dbReference type="SMART" id="SM00363"/>
    </source>
</evidence>
<dbReference type="GO" id="GO:0003723">
    <property type="term" value="F:RNA binding"/>
    <property type="evidence" value="ECO:0007669"/>
    <property type="project" value="UniProtKB-KW"/>
</dbReference>
<dbReference type="SUPFAM" id="SSF55174">
    <property type="entry name" value="Alpha-L RNA-binding motif"/>
    <property type="match status" value="1"/>
</dbReference>
<evidence type="ECO:0000313" key="3">
    <source>
        <dbReference type="EMBL" id="QDT31759.1"/>
    </source>
</evidence>
<dbReference type="InterPro" id="IPR002942">
    <property type="entry name" value="S4_RNA-bd"/>
</dbReference>
<dbReference type="InterPro" id="IPR036986">
    <property type="entry name" value="S4_RNA-bd_sf"/>
</dbReference>
<organism evidence="3 4">
    <name type="scientific">Thalassoglobus polymorphus</name>
    <dbReference type="NCBI Taxonomy" id="2527994"/>
    <lineage>
        <taxon>Bacteria</taxon>
        <taxon>Pseudomonadati</taxon>
        <taxon>Planctomycetota</taxon>
        <taxon>Planctomycetia</taxon>
        <taxon>Planctomycetales</taxon>
        <taxon>Planctomycetaceae</taxon>
        <taxon>Thalassoglobus</taxon>
    </lineage>
</organism>
<evidence type="ECO:0000256" key="1">
    <source>
        <dbReference type="PROSITE-ProRule" id="PRU00182"/>
    </source>
</evidence>
<keyword evidence="1" id="KW-0694">RNA-binding</keyword>
<gene>
    <name evidence="3" type="ORF">Mal48_09950</name>
</gene>
<evidence type="ECO:0000313" key="4">
    <source>
        <dbReference type="Proteomes" id="UP000315724"/>
    </source>
</evidence>
<dbReference type="KEGG" id="tpol:Mal48_09950"/>
<dbReference type="OrthoDB" id="9811532at2"/>
<reference evidence="3 4" key="1">
    <citation type="submission" date="2019-02" db="EMBL/GenBank/DDBJ databases">
        <title>Deep-cultivation of Planctomycetes and their phenomic and genomic characterization uncovers novel biology.</title>
        <authorList>
            <person name="Wiegand S."/>
            <person name="Jogler M."/>
            <person name="Boedeker C."/>
            <person name="Pinto D."/>
            <person name="Vollmers J."/>
            <person name="Rivas-Marin E."/>
            <person name="Kohn T."/>
            <person name="Peeters S.H."/>
            <person name="Heuer A."/>
            <person name="Rast P."/>
            <person name="Oberbeckmann S."/>
            <person name="Bunk B."/>
            <person name="Jeske O."/>
            <person name="Meyerdierks A."/>
            <person name="Storesund J.E."/>
            <person name="Kallscheuer N."/>
            <person name="Luecker S."/>
            <person name="Lage O.M."/>
            <person name="Pohl T."/>
            <person name="Merkel B.J."/>
            <person name="Hornburger P."/>
            <person name="Mueller R.-W."/>
            <person name="Bruemmer F."/>
            <person name="Labrenz M."/>
            <person name="Spormann A.M."/>
            <person name="Op den Camp H."/>
            <person name="Overmann J."/>
            <person name="Amann R."/>
            <person name="Jetten M.S.M."/>
            <person name="Mascher T."/>
            <person name="Medema M.H."/>
            <person name="Devos D.P."/>
            <person name="Kaster A.-K."/>
            <person name="Ovreas L."/>
            <person name="Rohde M."/>
            <person name="Galperin M.Y."/>
            <person name="Jogler C."/>
        </authorList>
    </citation>
    <scope>NUCLEOTIDE SEQUENCE [LARGE SCALE GENOMIC DNA]</scope>
    <source>
        <strain evidence="3 4">Mal48</strain>
    </source>
</reference>
<dbReference type="Gene3D" id="3.10.290.10">
    <property type="entry name" value="RNA-binding S4 domain"/>
    <property type="match status" value="1"/>
</dbReference>
<proteinExistence type="predicted"/>
<accession>A0A517QJD5</accession>
<dbReference type="AlphaFoldDB" id="A0A517QJD5"/>
<dbReference type="CDD" id="cd00165">
    <property type="entry name" value="S4"/>
    <property type="match status" value="1"/>
</dbReference>